<keyword evidence="3 6" id="KW-0812">Transmembrane</keyword>
<dbReference type="PROSITE" id="PS50850">
    <property type="entry name" value="MFS"/>
    <property type="match status" value="1"/>
</dbReference>
<feature type="transmembrane region" description="Helical" evidence="6">
    <location>
        <begin position="288"/>
        <end position="309"/>
    </location>
</feature>
<feature type="transmembrane region" description="Helical" evidence="6">
    <location>
        <begin position="63"/>
        <end position="83"/>
    </location>
</feature>
<accession>A0AA37MI18</accession>
<feature type="transmembrane region" description="Helical" evidence="6">
    <location>
        <begin position="346"/>
        <end position="365"/>
    </location>
</feature>
<dbReference type="SUPFAM" id="SSF103473">
    <property type="entry name" value="MFS general substrate transporter"/>
    <property type="match status" value="1"/>
</dbReference>
<feature type="transmembrane region" description="Helical" evidence="6">
    <location>
        <begin position="412"/>
        <end position="432"/>
    </location>
</feature>
<evidence type="ECO:0000259" key="7">
    <source>
        <dbReference type="PROSITE" id="PS50850"/>
    </source>
</evidence>
<evidence type="ECO:0000256" key="5">
    <source>
        <dbReference type="ARBA" id="ARBA00023136"/>
    </source>
</evidence>
<dbReference type="Pfam" id="PF07690">
    <property type="entry name" value="MFS_1"/>
    <property type="match status" value="1"/>
</dbReference>
<reference evidence="8" key="1">
    <citation type="submission" date="2022-09" db="EMBL/GenBank/DDBJ databases">
        <title>Isolation and characterization of 3-chlorobenzoate degrading bacteria from soils in Shizuoka.</title>
        <authorList>
            <person name="Ifat A."/>
            <person name="Ogawa N."/>
            <person name="Kimbara K."/>
            <person name="Moriuchi R."/>
            <person name="Dohra H."/>
            <person name="Shintani M."/>
        </authorList>
    </citation>
    <scope>NUCLEOTIDE SEQUENCE</scope>
    <source>
        <strain evidence="8">19CS4-2</strain>
    </source>
</reference>
<comment type="caution">
    <text evidence="8">The sequence shown here is derived from an EMBL/GenBank/DDBJ whole genome shotgun (WGS) entry which is preliminary data.</text>
</comment>
<dbReference type="PANTHER" id="PTHR43791">
    <property type="entry name" value="PERMEASE-RELATED"/>
    <property type="match status" value="1"/>
</dbReference>
<evidence type="ECO:0000313" key="9">
    <source>
        <dbReference type="Proteomes" id="UP001055111"/>
    </source>
</evidence>
<feature type="transmembrane region" description="Helical" evidence="6">
    <location>
        <begin position="190"/>
        <end position="210"/>
    </location>
</feature>
<evidence type="ECO:0000313" key="8">
    <source>
        <dbReference type="EMBL" id="GJH27028.1"/>
    </source>
</evidence>
<feature type="transmembrane region" description="Helical" evidence="6">
    <location>
        <begin position="95"/>
        <end position="114"/>
    </location>
</feature>
<feature type="transmembrane region" description="Helical" evidence="6">
    <location>
        <begin position="377"/>
        <end position="400"/>
    </location>
</feature>
<dbReference type="RefSeq" id="WP_238213688.1">
    <property type="nucleotide sequence ID" value="NZ_BPUS01000008.1"/>
</dbReference>
<dbReference type="AlphaFoldDB" id="A0AA37MI18"/>
<protein>
    <submittedName>
        <fullName evidence="8">MFS transporter</fullName>
    </submittedName>
</protein>
<dbReference type="Gene3D" id="1.20.1250.20">
    <property type="entry name" value="MFS general substrate transporter like domains"/>
    <property type="match status" value="2"/>
</dbReference>
<evidence type="ECO:0000256" key="2">
    <source>
        <dbReference type="ARBA" id="ARBA00022448"/>
    </source>
</evidence>
<dbReference type="CDD" id="cd17319">
    <property type="entry name" value="MFS_ExuT_GudP_like"/>
    <property type="match status" value="1"/>
</dbReference>
<keyword evidence="5 6" id="KW-0472">Membrane</keyword>
<dbReference type="FunFam" id="1.20.1250.20:FF:000018">
    <property type="entry name" value="MFS transporter permease"/>
    <property type="match status" value="1"/>
</dbReference>
<proteinExistence type="predicted"/>
<gene>
    <name evidence="8" type="ORF">CBA19CS42_20950</name>
</gene>
<dbReference type="Proteomes" id="UP001055111">
    <property type="component" value="Unassembled WGS sequence"/>
</dbReference>
<evidence type="ECO:0000256" key="4">
    <source>
        <dbReference type="ARBA" id="ARBA00022989"/>
    </source>
</evidence>
<dbReference type="InterPro" id="IPR036259">
    <property type="entry name" value="MFS_trans_sf"/>
</dbReference>
<name>A0AA37MI18_9BURK</name>
<feature type="transmembrane region" description="Helical" evidence="6">
    <location>
        <begin position="256"/>
        <end position="276"/>
    </location>
</feature>
<organism evidence="8 9">
    <name type="scientific">Caballeronia novacaledonica</name>
    <dbReference type="NCBI Taxonomy" id="1544861"/>
    <lineage>
        <taxon>Bacteria</taxon>
        <taxon>Pseudomonadati</taxon>
        <taxon>Pseudomonadota</taxon>
        <taxon>Betaproteobacteria</taxon>
        <taxon>Burkholderiales</taxon>
        <taxon>Burkholderiaceae</taxon>
        <taxon>Caballeronia</taxon>
    </lineage>
</organism>
<evidence type="ECO:0000256" key="6">
    <source>
        <dbReference type="SAM" id="Phobius"/>
    </source>
</evidence>
<keyword evidence="4 6" id="KW-1133">Transmembrane helix</keyword>
<keyword evidence="2" id="KW-0813">Transport</keyword>
<feature type="transmembrane region" description="Helical" evidence="6">
    <location>
        <begin position="155"/>
        <end position="178"/>
    </location>
</feature>
<evidence type="ECO:0000256" key="1">
    <source>
        <dbReference type="ARBA" id="ARBA00004141"/>
    </source>
</evidence>
<comment type="subcellular location">
    <subcellularLocation>
        <location evidence="1">Membrane</location>
        <topology evidence="1">Multi-pass membrane protein</topology>
    </subcellularLocation>
</comment>
<feature type="transmembrane region" description="Helical" evidence="6">
    <location>
        <begin position="120"/>
        <end position="143"/>
    </location>
</feature>
<sequence length="444" mass="49080">MSSNARPLEDVTGMAESDNRLFRRISFRIMPILWLVYCFNYLDRTNVAYAHLRMKEDLGFSDAVFGLGASLIFFGLIAFEIPSNIVLARIGLRKTLVRIMILWGLCSASMSLVTTPTEFYILRFMIGMFEAGLVPGVLYYLTLWYPSQRRGQPSAVFYTAPSCAGIVSGPIAGVFMTYLNGFGNFQGWQWLFIMEGLPCVALAFLAYFVLSDSPDKAKWLTVDERRRVQQLIQDGNAKHHTLDRQELLSVLRDPRLWVLGAVGFLMLISLFGLTFWQPTLLKGMGLTVMQVGLYSVVPSLCGVVASVIIARHSDATGERCWHYILCALTAASGLLLTTLFPTNTVLTLLCLCVTWTGLTSAYAMLWTLPGRVFAGKVAATCLAIITVIHGSAGIVGPYGLALLKTATGGFTISLYTGSALLVASTLLFYPFFRHRSAYQLKETH</sequence>
<evidence type="ECO:0000256" key="3">
    <source>
        <dbReference type="ARBA" id="ARBA00022692"/>
    </source>
</evidence>
<feature type="transmembrane region" description="Helical" evidence="6">
    <location>
        <begin position="321"/>
        <end position="340"/>
    </location>
</feature>
<dbReference type="EMBL" id="BPUS01000008">
    <property type="protein sequence ID" value="GJH27028.1"/>
    <property type="molecule type" value="Genomic_DNA"/>
</dbReference>
<dbReference type="GO" id="GO:0022857">
    <property type="term" value="F:transmembrane transporter activity"/>
    <property type="evidence" value="ECO:0007669"/>
    <property type="project" value="InterPro"/>
</dbReference>
<dbReference type="PANTHER" id="PTHR43791:SF36">
    <property type="entry name" value="TRANSPORTER, PUTATIVE (AFU_ORTHOLOGUE AFUA_6G08340)-RELATED"/>
    <property type="match status" value="1"/>
</dbReference>
<dbReference type="GO" id="GO:0016020">
    <property type="term" value="C:membrane"/>
    <property type="evidence" value="ECO:0007669"/>
    <property type="project" value="UniProtKB-SubCell"/>
</dbReference>
<dbReference type="InterPro" id="IPR011701">
    <property type="entry name" value="MFS"/>
</dbReference>
<dbReference type="InterPro" id="IPR020846">
    <property type="entry name" value="MFS_dom"/>
</dbReference>
<feature type="transmembrane region" description="Helical" evidence="6">
    <location>
        <begin position="25"/>
        <end position="43"/>
    </location>
</feature>
<feature type="domain" description="Major facilitator superfamily (MFS) profile" evidence="7">
    <location>
        <begin position="29"/>
        <end position="436"/>
    </location>
</feature>